<keyword evidence="10" id="KW-0808">Transferase</keyword>
<dbReference type="AlphaFoldDB" id="A0A6C0G2X0"/>
<dbReference type="PRINTS" id="PR00035">
    <property type="entry name" value="HTHGNTR"/>
</dbReference>
<gene>
    <name evidence="10" type="ORF">GXP70_21590</name>
</gene>
<reference evidence="10 11" key="1">
    <citation type="submission" date="2020-01" db="EMBL/GenBank/DDBJ databases">
        <title>Paenibacillus sp. nov., isolated from tomato rhizosphere.</title>
        <authorList>
            <person name="Weon H.-Y."/>
            <person name="Lee S.A."/>
        </authorList>
    </citation>
    <scope>NUCLEOTIDE SEQUENCE [LARGE SCALE GENOMIC DNA]</scope>
    <source>
        <strain evidence="10 11">12200R-189</strain>
    </source>
</reference>
<dbReference type="RefSeq" id="WP_162358746.1">
    <property type="nucleotide sequence ID" value="NZ_CP048209.1"/>
</dbReference>
<dbReference type="InterPro" id="IPR004839">
    <property type="entry name" value="Aminotransferase_I/II_large"/>
</dbReference>
<dbReference type="InterPro" id="IPR015421">
    <property type="entry name" value="PyrdxlP-dep_Trfase_major"/>
</dbReference>
<dbReference type="InterPro" id="IPR036390">
    <property type="entry name" value="WH_DNA-bd_sf"/>
</dbReference>
<dbReference type="GO" id="GO:0030170">
    <property type="term" value="F:pyridoxal phosphate binding"/>
    <property type="evidence" value="ECO:0007669"/>
    <property type="project" value="InterPro"/>
</dbReference>
<dbReference type="SUPFAM" id="SSF53383">
    <property type="entry name" value="PLP-dependent transferases"/>
    <property type="match status" value="1"/>
</dbReference>
<evidence type="ECO:0000256" key="4">
    <source>
        <dbReference type="ARBA" id="ARBA00022898"/>
    </source>
</evidence>
<dbReference type="InterPro" id="IPR000524">
    <property type="entry name" value="Tscrpt_reg_HTH_GntR"/>
</dbReference>
<dbReference type="Pfam" id="PF00392">
    <property type="entry name" value="GntR"/>
    <property type="match status" value="1"/>
</dbReference>
<dbReference type="InterPro" id="IPR051446">
    <property type="entry name" value="HTH_trans_reg/aminotransferase"/>
</dbReference>
<evidence type="ECO:0000256" key="1">
    <source>
        <dbReference type="ARBA" id="ARBA00001933"/>
    </source>
</evidence>
<dbReference type="PANTHER" id="PTHR46577:SF1">
    <property type="entry name" value="HTH-TYPE TRANSCRIPTIONAL REGULATORY PROTEIN GABR"/>
    <property type="match status" value="1"/>
</dbReference>
<dbReference type="KEGG" id="plyc:GXP70_21590"/>
<evidence type="ECO:0000313" key="10">
    <source>
        <dbReference type="EMBL" id="QHT62313.1"/>
    </source>
</evidence>
<dbReference type="Proteomes" id="UP000476064">
    <property type="component" value="Chromosome"/>
</dbReference>
<keyword evidence="7" id="KW-0804">Transcription</keyword>
<proteinExistence type="inferred from homology"/>
<dbReference type="GO" id="GO:0003677">
    <property type="term" value="F:DNA binding"/>
    <property type="evidence" value="ECO:0007669"/>
    <property type="project" value="UniProtKB-KW"/>
</dbReference>
<dbReference type="InterPro" id="IPR036388">
    <property type="entry name" value="WH-like_DNA-bd_sf"/>
</dbReference>
<evidence type="ECO:0000256" key="5">
    <source>
        <dbReference type="ARBA" id="ARBA00023015"/>
    </source>
</evidence>
<evidence type="ECO:0000256" key="8">
    <source>
        <dbReference type="SAM" id="MobiDB-lite"/>
    </source>
</evidence>
<keyword evidence="6" id="KW-0238">DNA-binding</keyword>
<keyword evidence="4" id="KW-0663">Pyridoxal phosphate</keyword>
<feature type="region of interest" description="Disordered" evidence="8">
    <location>
        <begin position="86"/>
        <end position="132"/>
    </location>
</feature>
<evidence type="ECO:0000256" key="6">
    <source>
        <dbReference type="ARBA" id="ARBA00023125"/>
    </source>
</evidence>
<evidence type="ECO:0000259" key="9">
    <source>
        <dbReference type="PROSITE" id="PS50949"/>
    </source>
</evidence>
<dbReference type="CDD" id="cd07377">
    <property type="entry name" value="WHTH_GntR"/>
    <property type="match status" value="1"/>
</dbReference>
<evidence type="ECO:0000256" key="7">
    <source>
        <dbReference type="ARBA" id="ARBA00023163"/>
    </source>
</evidence>
<keyword evidence="3 10" id="KW-0032">Aminotransferase</keyword>
<evidence type="ECO:0000256" key="2">
    <source>
        <dbReference type="ARBA" id="ARBA00005384"/>
    </source>
</evidence>
<evidence type="ECO:0000256" key="3">
    <source>
        <dbReference type="ARBA" id="ARBA00022576"/>
    </source>
</evidence>
<evidence type="ECO:0000313" key="11">
    <source>
        <dbReference type="Proteomes" id="UP000476064"/>
    </source>
</evidence>
<comment type="similarity">
    <text evidence="2">In the C-terminal section; belongs to the class-I pyridoxal-phosphate-dependent aminotransferase family.</text>
</comment>
<dbReference type="Pfam" id="PF00155">
    <property type="entry name" value="Aminotran_1_2"/>
    <property type="match status" value="1"/>
</dbReference>
<dbReference type="GO" id="GO:0003700">
    <property type="term" value="F:DNA-binding transcription factor activity"/>
    <property type="evidence" value="ECO:0007669"/>
    <property type="project" value="InterPro"/>
</dbReference>
<keyword evidence="11" id="KW-1185">Reference proteome</keyword>
<dbReference type="PROSITE" id="PS50949">
    <property type="entry name" value="HTH_GNTR"/>
    <property type="match status" value="1"/>
</dbReference>
<dbReference type="InterPro" id="IPR015424">
    <property type="entry name" value="PyrdxlP-dep_Trfase"/>
</dbReference>
<dbReference type="SMART" id="SM00345">
    <property type="entry name" value="HTH_GNTR"/>
    <property type="match status" value="1"/>
</dbReference>
<comment type="cofactor">
    <cofactor evidence="1">
        <name>pyridoxal 5'-phosphate</name>
        <dbReference type="ChEBI" id="CHEBI:597326"/>
    </cofactor>
</comment>
<name>A0A6C0G2X0_9BACL</name>
<dbReference type="EMBL" id="CP048209">
    <property type="protein sequence ID" value="QHT62313.1"/>
    <property type="molecule type" value="Genomic_DNA"/>
</dbReference>
<accession>A0A6C0G2X0</accession>
<dbReference type="Gene3D" id="3.40.640.10">
    <property type="entry name" value="Type I PLP-dependent aspartate aminotransferase-like (Major domain)"/>
    <property type="match status" value="1"/>
</dbReference>
<dbReference type="PANTHER" id="PTHR46577">
    <property type="entry name" value="HTH-TYPE TRANSCRIPTIONAL REGULATORY PROTEIN GABR"/>
    <property type="match status" value="1"/>
</dbReference>
<dbReference type="SUPFAM" id="SSF46785">
    <property type="entry name" value="Winged helix' DNA-binding domain"/>
    <property type="match status" value="1"/>
</dbReference>
<sequence>MLMPPQLKPSASQPDYLRIYQYYREQILHGTLPEHAKLPSIRVLARHLGLSRNPVEAAYASLVAEGYLANKPKSGYYAAFVPQLAQSQRPPRGPADERAYDAPGGSADSQPQESLRPHASLPQHGNEGMPPVDFAYDRIQPGFFPLNVWKKLSQRTLREAGPELFDYGDRQGEPGLRRLIRNYVSQNRGVVCEPDQIIVTAGTQQSALLIGLLLRSGQRPLGVEEAMHPGMYRMFERLLPGPVPIPLEQDGISVAALAQAEPLCGVYVTPSHQFPYGGIMPAAKRVRLLEWAASAQAWIIEDDYDSEFIYDGRPLPALQGMDRGGRVIYAGTFSKALAPALRLSYVILPPELHARYKEAFPFYDGTVSRLTQLVMERFMDEGHLDRHIRKMRTIYNTNRKALLAAIASQFGAHADVFGASSGLHVRLAVRTEHDARTLAELARRAGIGLRQITDYHVGIDKDETDAAGCREADIGHNGDRGQFVLGYGGLTANQLEDGVRRLAEAWGIQGKDVTA</sequence>
<dbReference type="CDD" id="cd00609">
    <property type="entry name" value="AAT_like"/>
    <property type="match status" value="1"/>
</dbReference>
<organism evidence="10 11">
    <name type="scientific">Paenibacillus lycopersici</name>
    <dbReference type="NCBI Taxonomy" id="2704462"/>
    <lineage>
        <taxon>Bacteria</taxon>
        <taxon>Bacillati</taxon>
        <taxon>Bacillota</taxon>
        <taxon>Bacilli</taxon>
        <taxon>Bacillales</taxon>
        <taxon>Paenibacillaceae</taxon>
        <taxon>Paenibacillus</taxon>
    </lineage>
</organism>
<protein>
    <submittedName>
        <fullName evidence="10">PLP-dependent aminotransferase family protein</fullName>
    </submittedName>
</protein>
<keyword evidence="5" id="KW-0805">Transcription regulation</keyword>
<dbReference type="Gene3D" id="1.10.10.10">
    <property type="entry name" value="Winged helix-like DNA-binding domain superfamily/Winged helix DNA-binding domain"/>
    <property type="match status" value="1"/>
</dbReference>
<feature type="domain" description="HTH gntR-type" evidence="9">
    <location>
        <begin position="13"/>
        <end position="81"/>
    </location>
</feature>
<dbReference type="GO" id="GO:0008483">
    <property type="term" value="F:transaminase activity"/>
    <property type="evidence" value="ECO:0007669"/>
    <property type="project" value="UniProtKB-KW"/>
</dbReference>